<comment type="caution">
    <text evidence="2">The sequence shown here is derived from an EMBL/GenBank/DDBJ whole genome shotgun (WGS) entry which is preliminary data.</text>
</comment>
<dbReference type="Proteomes" id="UP000053797">
    <property type="component" value="Unassembled WGS sequence"/>
</dbReference>
<keyword evidence="2" id="KW-0503">Monooxygenase</keyword>
<reference evidence="2 3" key="1">
    <citation type="journal article" date="2015" name="Int. J. Syst. Evol. Microbiol.">
        <title>Exiguobacterium enclense sp. nov., isolated from sediment.</title>
        <authorList>
            <person name="Dastager S.G."/>
            <person name="Mawlankar R."/>
            <person name="Sonalkar V.V."/>
            <person name="Thorat M.N."/>
            <person name="Mual P."/>
            <person name="Verma A."/>
            <person name="Krishnamurthi S."/>
            <person name="Tang S.K."/>
            <person name="Li W.J."/>
        </authorList>
    </citation>
    <scope>NUCLEOTIDE SEQUENCE [LARGE SCALE GENOMIC DNA]</scope>
    <source>
        <strain evidence="2 3">NIO-1109</strain>
    </source>
</reference>
<dbReference type="GO" id="GO:0005829">
    <property type="term" value="C:cytosol"/>
    <property type="evidence" value="ECO:0007669"/>
    <property type="project" value="TreeGrafter"/>
</dbReference>
<dbReference type="InterPro" id="IPR050744">
    <property type="entry name" value="AI-2_Isomerase_LsrG"/>
</dbReference>
<accession>A0A0V8GBZ9</accession>
<dbReference type="PROSITE" id="PS51725">
    <property type="entry name" value="ABM"/>
    <property type="match status" value="1"/>
</dbReference>
<gene>
    <name evidence="2" type="ORF">AS033_14205</name>
</gene>
<protein>
    <submittedName>
        <fullName evidence="2">Antibiotic biosynthesis monooxygenase</fullName>
    </submittedName>
</protein>
<dbReference type="GO" id="GO:0004497">
    <property type="term" value="F:monooxygenase activity"/>
    <property type="evidence" value="ECO:0007669"/>
    <property type="project" value="UniProtKB-KW"/>
</dbReference>
<dbReference type="PANTHER" id="PTHR33336:SF3">
    <property type="entry name" value="ABM DOMAIN-CONTAINING PROTEIN"/>
    <property type="match status" value="1"/>
</dbReference>
<organism evidence="2 3">
    <name type="scientific">Exiguobacterium indicum</name>
    <dbReference type="NCBI Taxonomy" id="296995"/>
    <lineage>
        <taxon>Bacteria</taxon>
        <taxon>Bacillati</taxon>
        <taxon>Bacillota</taxon>
        <taxon>Bacilli</taxon>
        <taxon>Bacillales</taxon>
        <taxon>Bacillales Family XII. Incertae Sedis</taxon>
        <taxon>Exiguobacterium</taxon>
    </lineage>
</organism>
<evidence type="ECO:0000313" key="3">
    <source>
        <dbReference type="Proteomes" id="UP000053797"/>
    </source>
</evidence>
<evidence type="ECO:0000259" key="1">
    <source>
        <dbReference type="PROSITE" id="PS51725"/>
    </source>
</evidence>
<dbReference type="SUPFAM" id="SSF54909">
    <property type="entry name" value="Dimeric alpha+beta barrel"/>
    <property type="match status" value="1"/>
</dbReference>
<dbReference type="PANTHER" id="PTHR33336">
    <property type="entry name" value="QUINOL MONOOXYGENASE YGIN-RELATED"/>
    <property type="match status" value="1"/>
</dbReference>
<dbReference type="RefSeq" id="WP_058265833.1">
    <property type="nucleotide sequence ID" value="NZ_FMYN01000006.1"/>
</dbReference>
<feature type="domain" description="ABM" evidence="1">
    <location>
        <begin position="2"/>
        <end position="90"/>
    </location>
</feature>
<dbReference type="AlphaFoldDB" id="A0A0V8GBZ9"/>
<evidence type="ECO:0000313" key="2">
    <source>
        <dbReference type="EMBL" id="KSU47812.1"/>
    </source>
</evidence>
<dbReference type="Gene3D" id="3.30.70.100">
    <property type="match status" value="1"/>
</dbReference>
<dbReference type="OrthoDB" id="9806189at2"/>
<dbReference type="InterPro" id="IPR007138">
    <property type="entry name" value="ABM_dom"/>
</dbReference>
<keyword evidence="2" id="KW-0560">Oxidoreductase</keyword>
<proteinExistence type="predicted"/>
<name>A0A0V8GBZ9_9BACL</name>
<dbReference type="Pfam" id="PF03992">
    <property type="entry name" value="ABM"/>
    <property type="match status" value="1"/>
</dbReference>
<dbReference type="EMBL" id="LNQL01000006">
    <property type="protein sequence ID" value="KSU47812.1"/>
    <property type="molecule type" value="Genomic_DNA"/>
</dbReference>
<dbReference type="InterPro" id="IPR011008">
    <property type="entry name" value="Dimeric_a/b-barrel"/>
</dbReference>
<sequence>MIQLIARIEAHPNQGEQLASIIEGVIAPSRAEAGCLTYQTHRAIDNPNVFYFYEQWRDQDAFDQHVASPHYQAYRADSASLVADRNLTFLDDVSK</sequence>